<accession>V4Q4Q5</accession>
<feature type="compositionally biased region" description="Basic and acidic residues" evidence="1">
    <location>
        <begin position="63"/>
        <end position="131"/>
    </location>
</feature>
<dbReference type="PATRIC" id="fig|1121022.4.peg.132"/>
<keyword evidence="3" id="KW-1185">Reference proteome</keyword>
<dbReference type="EMBL" id="AWGB01000001">
    <property type="protein sequence ID" value="ESQ94639.1"/>
    <property type="molecule type" value="Genomic_DNA"/>
</dbReference>
<evidence type="ECO:0000313" key="2">
    <source>
        <dbReference type="EMBL" id="ESQ94639.1"/>
    </source>
</evidence>
<feature type="region of interest" description="Disordered" evidence="1">
    <location>
        <begin position="1"/>
        <end position="165"/>
    </location>
</feature>
<dbReference type="STRING" id="1121022.GCA_000376105_01475"/>
<organism evidence="2 3">
    <name type="scientific">Asticcacaulis benevestitus DSM 16100 = ATCC BAA-896</name>
    <dbReference type="NCBI Taxonomy" id="1121022"/>
    <lineage>
        <taxon>Bacteria</taxon>
        <taxon>Pseudomonadati</taxon>
        <taxon>Pseudomonadota</taxon>
        <taxon>Alphaproteobacteria</taxon>
        <taxon>Caulobacterales</taxon>
        <taxon>Caulobacteraceae</taxon>
        <taxon>Asticcacaulis</taxon>
    </lineage>
</organism>
<evidence type="ECO:0000256" key="1">
    <source>
        <dbReference type="SAM" id="MobiDB-lite"/>
    </source>
</evidence>
<dbReference type="AlphaFoldDB" id="V4Q4Q5"/>
<gene>
    <name evidence="2" type="ORF">ABENE_00670</name>
</gene>
<name>V4Q4Q5_9CAUL</name>
<comment type="caution">
    <text evidence="2">The sequence shown here is derived from an EMBL/GenBank/DDBJ whole genome shotgun (WGS) entry which is preliminary data.</text>
</comment>
<protein>
    <submittedName>
        <fullName evidence="2">Uncharacterized protein</fullName>
    </submittedName>
</protein>
<reference evidence="2 3" key="1">
    <citation type="journal article" date="2014" name="Nature">
        <title>Sequential evolution of bacterial morphology by co-option of a developmental regulator.</title>
        <authorList>
            <person name="Jiang C."/>
            <person name="Brown P.J."/>
            <person name="Ducret A."/>
            <person name="Brun Y.V."/>
        </authorList>
    </citation>
    <scope>NUCLEOTIDE SEQUENCE [LARGE SCALE GENOMIC DNA]</scope>
    <source>
        <strain evidence="2 3">DSM 16100</strain>
    </source>
</reference>
<sequence>MLKTKKDNVMARHSDETPGSKGNLEPETERDALNDRQNGWQANVRVDNRGDERPDQDNPFQNDWRDEQWRVTASREDKTQPAHPWRPNDDVRNEHRDGSAYDRARDSEGNSRFHDEDHGYRTSRDAERDSDPSEDPDDPRRARDHAAMSERDYEDCNPSNQIKRQ</sequence>
<feature type="compositionally biased region" description="Basic and acidic residues" evidence="1">
    <location>
        <begin position="1"/>
        <end position="18"/>
    </location>
</feature>
<feature type="compositionally biased region" description="Basic and acidic residues" evidence="1">
    <location>
        <begin position="138"/>
        <end position="151"/>
    </location>
</feature>
<proteinExistence type="predicted"/>
<evidence type="ECO:0000313" key="3">
    <source>
        <dbReference type="Proteomes" id="UP000017837"/>
    </source>
</evidence>
<feature type="compositionally biased region" description="Basic and acidic residues" evidence="1">
    <location>
        <begin position="46"/>
        <end position="56"/>
    </location>
</feature>
<dbReference type="Proteomes" id="UP000017837">
    <property type="component" value="Unassembled WGS sequence"/>
</dbReference>